<dbReference type="AlphaFoldDB" id="A0A1D8CXT9"/>
<dbReference type="RefSeq" id="WP_069808661.1">
    <property type="nucleotide sequence ID" value="NZ_CP017305.1"/>
</dbReference>
<protein>
    <submittedName>
        <fullName evidence="2">Uncharacterized protein</fullName>
    </submittedName>
</protein>
<evidence type="ECO:0000256" key="1">
    <source>
        <dbReference type="SAM" id="Phobius"/>
    </source>
</evidence>
<keyword evidence="3" id="KW-1185">Reference proteome</keyword>
<dbReference type="OrthoDB" id="597678at2"/>
<keyword evidence="1" id="KW-0472">Membrane</keyword>
<feature type="transmembrane region" description="Helical" evidence="1">
    <location>
        <begin position="101"/>
        <end position="126"/>
    </location>
</feature>
<feature type="transmembrane region" description="Helical" evidence="1">
    <location>
        <begin position="138"/>
        <end position="165"/>
    </location>
</feature>
<feature type="transmembrane region" description="Helical" evidence="1">
    <location>
        <begin position="55"/>
        <end position="75"/>
    </location>
</feature>
<accession>A0A1D8CXT9</accession>
<dbReference type="KEGG" id="clz:BIU88_01475"/>
<name>A0A1D8CXT9_CHLLM</name>
<dbReference type="Proteomes" id="UP000095185">
    <property type="component" value="Chromosome"/>
</dbReference>
<dbReference type="EMBL" id="CP017305">
    <property type="protein sequence ID" value="AOS82931.1"/>
    <property type="molecule type" value="Genomic_DNA"/>
</dbReference>
<organism evidence="2 3">
    <name type="scientific">Chlorobaculum limnaeum</name>
    <dbReference type="NCBI Taxonomy" id="274537"/>
    <lineage>
        <taxon>Bacteria</taxon>
        <taxon>Pseudomonadati</taxon>
        <taxon>Chlorobiota</taxon>
        <taxon>Chlorobiia</taxon>
        <taxon>Chlorobiales</taxon>
        <taxon>Chlorobiaceae</taxon>
        <taxon>Chlorobaculum</taxon>
    </lineage>
</organism>
<proteinExistence type="predicted"/>
<evidence type="ECO:0000313" key="2">
    <source>
        <dbReference type="EMBL" id="AOS82931.1"/>
    </source>
</evidence>
<evidence type="ECO:0000313" key="3">
    <source>
        <dbReference type="Proteomes" id="UP000095185"/>
    </source>
</evidence>
<feature type="transmembrane region" description="Helical" evidence="1">
    <location>
        <begin position="12"/>
        <end position="35"/>
    </location>
</feature>
<keyword evidence="1" id="KW-0812">Transmembrane</keyword>
<dbReference type="STRING" id="274537.BIU88_01475"/>
<sequence length="175" mass="18755">MKAVSKKPVPQSAWTWILITLLWGSVFFFTSTWMLGKASAWFDSSGFRPDRAETLSAYLLYAPLLIVIALVAMAVKNRLDPGSQKQLERQKAVKEGRRERYFVSFAGGIASSFLFAILTACVHLAAAPVTGAVIRLNVATVAVAGVLNIAAGLGASLLVGMIFLVSGVGRKPKRG</sequence>
<gene>
    <name evidence="2" type="ORF">BIU88_01475</name>
</gene>
<reference evidence="2" key="1">
    <citation type="submission" date="2016-09" db="EMBL/GenBank/DDBJ databases">
        <title>Genome sequence of Chlorobaculum limnaeum.</title>
        <authorList>
            <person name="Liu Z."/>
            <person name="Tank M."/>
            <person name="Bryant D.A."/>
        </authorList>
    </citation>
    <scope>NUCLEOTIDE SEQUENCE [LARGE SCALE GENOMIC DNA]</scope>
    <source>
        <strain evidence="2">DSM 1677</strain>
    </source>
</reference>
<keyword evidence="1" id="KW-1133">Transmembrane helix</keyword>